<accession>A0A183UEP7</accession>
<dbReference type="AlphaFoldDB" id="A0A183UEP7"/>
<sequence>MATTGANSDSDRGSGLILAASAIQTTQLSAMRSSVCQRLWFWLLPIRYWLVMECMRVPYTEPNERTLPLR</sequence>
<proteinExistence type="predicted"/>
<evidence type="ECO:0000313" key="1">
    <source>
        <dbReference type="EMBL" id="VDM38288.1"/>
    </source>
</evidence>
<reference evidence="1 2" key="2">
    <citation type="submission" date="2018-11" db="EMBL/GenBank/DDBJ databases">
        <authorList>
            <consortium name="Pathogen Informatics"/>
        </authorList>
    </citation>
    <scope>NUCLEOTIDE SEQUENCE [LARGE SCALE GENOMIC DNA]</scope>
</reference>
<protein>
    <submittedName>
        <fullName evidence="3">Secreted protein</fullName>
    </submittedName>
</protein>
<keyword evidence="2" id="KW-1185">Reference proteome</keyword>
<organism evidence="2 3">
    <name type="scientific">Toxocara canis</name>
    <name type="common">Canine roundworm</name>
    <dbReference type="NCBI Taxonomy" id="6265"/>
    <lineage>
        <taxon>Eukaryota</taxon>
        <taxon>Metazoa</taxon>
        <taxon>Ecdysozoa</taxon>
        <taxon>Nematoda</taxon>
        <taxon>Chromadorea</taxon>
        <taxon>Rhabditida</taxon>
        <taxon>Spirurina</taxon>
        <taxon>Ascaridomorpha</taxon>
        <taxon>Ascaridoidea</taxon>
        <taxon>Toxocaridae</taxon>
        <taxon>Toxocara</taxon>
    </lineage>
</organism>
<evidence type="ECO:0000313" key="2">
    <source>
        <dbReference type="Proteomes" id="UP000050794"/>
    </source>
</evidence>
<gene>
    <name evidence="1" type="ORF">TCNE_LOCUS6967</name>
</gene>
<name>A0A183UEP7_TOXCA</name>
<reference evidence="3" key="1">
    <citation type="submission" date="2016-06" db="UniProtKB">
        <authorList>
            <consortium name="WormBaseParasite"/>
        </authorList>
    </citation>
    <scope>IDENTIFICATION</scope>
</reference>
<dbReference type="Proteomes" id="UP000050794">
    <property type="component" value="Unassembled WGS sequence"/>
</dbReference>
<evidence type="ECO:0000313" key="3">
    <source>
        <dbReference type="WBParaSite" id="TCNE_0000696701-mRNA-1"/>
    </source>
</evidence>
<dbReference type="WBParaSite" id="TCNE_0000696701-mRNA-1">
    <property type="protein sequence ID" value="TCNE_0000696701-mRNA-1"/>
    <property type="gene ID" value="TCNE_0000696701"/>
</dbReference>
<dbReference type="EMBL" id="UYWY01019587">
    <property type="protein sequence ID" value="VDM38288.1"/>
    <property type="molecule type" value="Genomic_DNA"/>
</dbReference>